<accession>A0A0R2ZZH6</accession>
<organism evidence="1 2">
    <name type="scientific">Pseudomonas paralactis</name>
    <dbReference type="NCBI Taxonomy" id="1615673"/>
    <lineage>
        <taxon>Bacteria</taxon>
        <taxon>Pseudomonadati</taxon>
        <taxon>Pseudomonadota</taxon>
        <taxon>Gammaproteobacteria</taxon>
        <taxon>Pseudomonadales</taxon>
        <taxon>Pseudomonadaceae</taxon>
        <taxon>Pseudomonas</taxon>
    </lineage>
</organism>
<dbReference type="EMBL" id="JYLN01000032">
    <property type="protein sequence ID" value="KRP65229.1"/>
    <property type="molecule type" value="Genomic_DNA"/>
</dbReference>
<dbReference type="Gene3D" id="3.30.500.20">
    <property type="entry name" value="BH3703-like domains"/>
    <property type="match status" value="1"/>
</dbReference>
<dbReference type="OrthoDB" id="8598731at2"/>
<sequence>MDEQLFYEKIGQLLIDAGPSDAKKIIARAELFAEGDGGSYEFDYFNKAGDLNWFDPDGRAVGDLTELLVQLRSHFVMNGLCAGEKAWSGCVVTLDVENIKINIEFKYDN</sequence>
<evidence type="ECO:0000313" key="1">
    <source>
        <dbReference type="EMBL" id="KRP65229.1"/>
    </source>
</evidence>
<protein>
    <submittedName>
        <fullName evidence="1">Uncharacterized protein</fullName>
    </submittedName>
</protein>
<name>A0A0R2ZZH6_9PSED</name>
<proteinExistence type="predicted"/>
<dbReference type="SUPFAM" id="SSF160424">
    <property type="entry name" value="BH3703-like"/>
    <property type="match status" value="1"/>
</dbReference>
<dbReference type="Proteomes" id="UP000050852">
    <property type="component" value="Unassembled WGS sequence"/>
</dbReference>
<evidence type="ECO:0000313" key="2">
    <source>
        <dbReference type="Proteomes" id="UP000050852"/>
    </source>
</evidence>
<dbReference type="PATRIC" id="fig|1615673.3.peg.2656"/>
<comment type="caution">
    <text evidence="1">The sequence shown here is derived from an EMBL/GenBank/DDBJ whole genome shotgun (WGS) entry which is preliminary data.</text>
</comment>
<gene>
    <name evidence="1" type="ORF">TX23_26660</name>
</gene>
<dbReference type="InterPro" id="IPR036170">
    <property type="entry name" value="YezG-like_sf"/>
</dbReference>
<reference evidence="1 2" key="1">
    <citation type="submission" date="2015-02" db="EMBL/GenBank/DDBJ databases">
        <title>Two Pseudomonas sp. nov., isolated from raw milk.</title>
        <authorList>
            <person name="Wenning M."/>
            <person name="von Neubeck M."/>
            <person name="Huptas C."/>
            <person name="Scherer S."/>
        </authorList>
    </citation>
    <scope>NUCLEOTIDE SEQUENCE [LARGE SCALE GENOMIC DNA]</scope>
    <source>
        <strain evidence="1 2">DSM 29164</strain>
    </source>
</reference>
<dbReference type="RefSeq" id="WP_057704732.1">
    <property type="nucleotide sequence ID" value="NZ_JYLN01000032.1"/>
</dbReference>
<dbReference type="AlphaFoldDB" id="A0A0R2ZZH6"/>